<reference evidence="2 3" key="1">
    <citation type="submission" date="2017-11" db="EMBL/GenBank/DDBJ databases">
        <title>Bacillus camelliae sp. nov., isolated from pu'er tea.</title>
        <authorList>
            <person name="Niu L."/>
        </authorList>
    </citation>
    <scope>NUCLEOTIDE SEQUENCE [LARGE SCALE GENOMIC DNA]</scope>
    <source>
        <strain evidence="2 3">7578-1</strain>
    </source>
</reference>
<dbReference type="OrthoDB" id="9790530at2"/>
<gene>
    <name evidence="2" type="ORF">CWO92_05710</name>
</gene>
<dbReference type="EMBL" id="PIQO01000003">
    <property type="protein sequence ID" value="PKR86143.1"/>
    <property type="molecule type" value="Genomic_DNA"/>
</dbReference>
<evidence type="ECO:0000313" key="3">
    <source>
        <dbReference type="Proteomes" id="UP000233440"/>
    </source>
</evidence>
<evidence type="ECO:0000259" key="1">
    <source>
        <dbReference type="Pfam" id="PF13482"/>
    </source>
</evidence>
<organism evidence="2 3">
    <name type="scientific">Heyndrickxia camelliae</name>
    <dbReference type="NCBI Taxonomy" id="1707093"/>
    <lineage>
        <taxon>Bacteria</taxon>
        <taxon>Bacillati</taxon>
        <taxon>Bacillota</taxon>
        <taxon>Bacilli</taxon>
        <taxon>Bacillales</taxon>
        <taxon>Bacillaceae</taxon>
        <taxon>Heyndrickxia</taxon>
    </lineage>
</organism>
<dbReference type="Proteomes" id="UP000233440">
    <property type="component" value="Unassembled WGS sequence"/>
</dbReference>
<name>A0A2N3LNQ1_9BACI</name>
<dbReference type="InterPro" id="IPR038720">
    <property type="entry name" value="YprB_RNase_H-like_dom"/>
</dbReference>
<evidence type="ECO:0000313" key="2">
    <source>
        <dbReference type="EMBL" id="PKR86143.1"/>
    </source>
</evidence>
<dbReference type="SUPFAM" id="SSF53098">
    <property type="entry name" value="Ribonuclease H-like"/>
    <property type="match status" value="1"/>
</dbReference>
<sequence length="416" mass="49063">MMSLLNKLNRMKHHIVREEKDKMTPIHNKEEAVSTAYDIPFLDIWETANARPYMKDDEYCLIREVHYPLDHIHGKYSFREFLRAVELWKQYDGNHPLSAKGFLPSDLFFFDTETTGLGGGAGNTIFILGYASVTDHEVILKQHFLPEPGMEVPLYYSFLENINYTTLVTYNGKAFDWPQVKTRHTLIRDHLPKLPSFGHFDLYHASRRLWKTKMDKVKLVNVEKEILQFERQDDIPGYLAPMIYFDYVDRKNPEGVIEILKHNENDILSLITLYTHLTLQILQADPMQSNEEKLLIGKWFDYIGEEKKAIETYSLIAEEDNLEAKYELAYKLKRRREYESAKQLWTEVAFYGDGNNIQQQAYIELAKLMEHQFKDYQLAIEYVRKAIALHESCNSVKKEDTFLEDANKRLNRLKKK</sequence>
<dbReference type="AlphaFoldDB" id="A0A2N3LNQ1"/>
<proteinExistence type="predicted"/>
<dbReference type="InterPro" id="IPR012337">
    <property type="entry name" value="RNaseH-like_sf"/>
</dbReference>
<protein>
    <recommendedName>
        <fullName evidence="1">YprB ribonuclease H-like domain-containing protein</fullName>
    </recommendedName>
</protein>
<dbReference type="Gene3D" id="1.25.40.10">
    <property type="entry name" value="Tetratricopeptide repeat domain"/>
    <property type="match status" value="1"/>
</dbReference>
<dbReference type="PANTHER" id="PTHR38462:SF1">
    <property type="entry name" value="YPRB RIBONUCLEASE H-LIKE DOMAIN-CONTAINING PROTEIN"/>
    <property type="match status" value="1"/>
</dbReference>
<dbReference type="PANTHER" id="PTHR38462">
    <property type="entry name" value="EXONUCLEASE-LIKE PROTEIN"/>
    <property type="match status" value="1"/>
</dbReference>
<accession>A0A2N3LNQ1</accession>
<dbReference type="SUPFAM" id="SSF81901">
    <property type="entry name" value="HCP-like"/>
    <property type="match status" value="1"/>
</dbReference>
<feature type="domain" description="YprB ribonuclease H-like" evidence="1">
    <location>
        <begin position="109"/>
        <end position="277"/>
    </location>
</feature>
<dbReference type="InterPro" id="IPR011990">
    <property type="entry name" value="TPR-like_helical_dom_sf"/>
</dbReference>
<dbReference type="Pfam" id="PF13482">
    <property type="entry name" value="RNase_H_2"/>
    <property type="match status" value="1"/>
</dbReference>
<keyword evidence="3" id="KW-1185">Reference proteome</keyword>
<comment type="caution">
    <text evidence="2">The sequence shown here is derived from an EMBL/GenBank/DDBJ whole genome shotgun (WGS) entry which is preliminary data.</text>
</comment>